<dbReference type="EMBL" id="BJXK01000010">
    <property type="protein sequence ID" value="GEM80260.1"/>
    <property type="molecule type" value="Genomic_DNA"/>
</dbReference>
<keyword evidence="4" id="KW-1134">Transmembrane beta strand</keyword>
<dbReference type="GO" id="GO:0015288">
    <property type="term" value="F:porin activity"/>
    <property type="evidence" value="ECO:0007669"/>
    <property type="project" value="TreeGrafter"/>
</dbReference>
<keyword evidence="10" id="KW-1185">Reference proteome</keyword>
<evidence type="ECO:0000256" key="7">
    <source>
        <dbReference type="ARBA" id="ARBA00023237"/>
    </source>
</evidence>
<keyword evidence="7" id="KW-0998">Cell outer membrane</keyword>
<protein>
    <submittedName>
        <fullName evidence="9">Outer membrane protein TolC</fullName>
    </submittedName>
</protein>
<evidence type="ECO:0000313" key="10">
    <source>
        <dbReference type="Proteomes" id="UP000321113"/>
    </source>
</evidence>
<dbReference type="GO" id="GO:1990281">
    <property type="term" value="C:efflux pump complex"/>
    <property type="evidence" value="ECO:0007669"/>
    <property type="project" value="TreeGrafter"/>
</dbReference>
<evidence type="ECO:0000256" key="4">
    <source>
        <dbReference type="ARBA" id="ARBA00022452"/>
    </source>
</evidence>
<accession>A0A511QSF0</accession>
<dbReference type="InterPro" id="IPR003423">
    <property type="entry name" value="OMP_efflux"/>
</dbReference>
<dbReference type="InterPro" id="IPR010130">
    <property type="entry name" value="T1SS_OMP_TolC"/>
</dbReference>
<dbReference type="RefSeq" id="WP_280525085.1">
    <property type="nucleotide sequence ID" value="NZ_BJXK01000010.1"/>
</dbReference>
<comment type="caution">
    <text evidence="9">The sequence shown here is derived from an EMBL/GenBank/DDBJ whole genome shotgun (WGS) entry which is preliminary data.</text>
</comment>
<evidence type="ECO:0000256" key="6">
    <source>
        <dbReference type="ARBA" id="ARBA00023136"/>
    </source>
</evidence>
<dbReference type="InterPro" id="IPR058622">
    <property type="entry name" value="TolC"/>
</dbReference>
<comment type="subcellular location">
    <subcellularLocation>
        <location evidence="1">Cell outer membrane</location>
    </subcellularLocation>
</comment>
<dbReference type="SUPFAM" id="SSF56954">
    <property type="entry name" value="Outer membrane efflux proteins (OEP)"/>
    <property type="match status" value="1"/>
</dbReference>
<dbReference type="NCBIfam" id="NF007002">
    <property type="entry name" value="PRK09465.1"/>
    <property type="match status" value="1"/>
</dbReference>
<feature type="chain" id="PRO_5021960498" evidence="8">
    <location>
        <begin position="22"/>
        <end position="440"/>
    </location>
</feature>
<keyword evidence="6" id="KW-0472">Membrane</keyword>
<evidence type="ECO:0000256" key="5">
    <source>
        <dbReference type="ARBA" id="ARBA00022692"/>
    </source>
</evidence>
<gene>
    <name evidence="9" type="primary">tolC</name>
    <name evidence="9" type="ORF">VSU01S_25050</name>
</gene>
<dbReference type="PANTHER" id="PTHR30026:SF20">
    <property type="entry name" value="OUTER MEMBRANE PROTEIN TOLC"/>
    <property type="match status" value="1"/>
</dbReference>
<dbReference type="GO" id="GO:0015562">
    <property type="term" value="F:efflux transmembrane transporter activity"/>
    <property type="evidence" value="ECO:0007669"/>
    <property type="project" value="InterPro"/>
</dbReference>
<organism evidence="9 10">
    <name type="scientific">Vibrio superstes NBRC 103154</name>
    <dbReference type="NCBI Taxonomy" id="1219062"/>
    <lineage>
        <taxon>Bacteria</taxon>
        <taxon>Pseudomonadati</taxon>
        <taxon>Pseudomonadota</taxon>
        <taxon>Gammaproteobacteria</taxon>
        <taxon>Vibrionales</taxon>
        <taxon>Vibrionaceae</taxon>
        <taxon>Vibrio</taxon>
    </lineage>
</organism>
<evidence type="ECO:0000256" key="2">
    <source>
        <dbReference type="ARBA" id="ARBA00007613"/>
    </source>
</evidence>
<dbReference type="Proteomes" id="UP000321113">
    <property type="component" value="Unassembled WGS sequence"/>
</dbReference>
<reference evidence="9 10" key="1">
    <citation type="submission" date="2019-07" db="EMBL/GenBank/DDBJ databases">
        <title>Whole genome shotgun sequence of Vibrio superstes NBRC 103154.</title>
        <authorList>
            <person name="Hosoyama A."/>
            <person name="Uohara A."/>
            <person name="Ohji S."/>
            <person name="Ichikawa N."/>
        </authorList>
    </citation>
    <scope>NUCLEOTIDE SEQUENCE [LARGE SCALE GENOMIC DNA]</scope>
    <source>
        <strain evidence="9 10">NBRC 103154</strain>
    </source>
</reference>
<name>A0A511QSF0_9VIBR</name>
<evidence type="ECO:0000256" key="8">
    <source>
        <dbReference type="SAM" id="SignalP"/>
    </source>
</evidence>
<dbReference type="AlphaFoldDB" id="A0A511QSF0"/>
<dbReference type="PANTHER" id="PTHR30026">
    <property type="entry name" value="OUTER MEMBRANE PROTEIN TOLC"/>
    <property type="match status" value="1"/>
</dbReference>
<evidence type="ECO:0000256" key="1">
    <source>
        <dbReference type="ARBA" id="ARBA00004442"/>
    </source>
</evidence>
<evidence type="ECO:0000256" key="3">
    <source>
        <dbReference type="ARBA" id="ARBA00022448"/>
    </source>
</evidence>
<comment type="similarity">
    <text evidence="2">Belongs to the outer membrane factor (OMF) (TC 1.B.17) family.</text>
</comment>
<dbReference type="GO" id="GO:0009279">
    <property type="term" value="C:cell outer membrane"/>
    <property type="evidence" value="ECO:0007669"/>
    <property type="project" value="UniProtKB-SubCell"/>
</dbReference>
<dbReference type="NCBIfam" id="TIGR01844">
    <property type="entry name" value="type_I_sec_TolC"/>
    <property type="match status" value="1"/>
</dbReference>
<dbReference type="Pfam" id="PF02321">
    <property type="entry name" value="OEP"/>
    <property type="match status" value="2"/>
</dbReference>
<keyword evidence="8" id="KW-0732">Signal</keyword>
<keyword evidence="5" id="KW-0812">Transmembrane</keyword>
<dbReference type="InterPro" id="IPR051906">
    <property type="entry name" value="TolC-like"/>
</dbReference>
<sequence length="440" mass="48554">MKHILKIMPLLILAASGNTKADSLSEVYNLAKHNDPQLLQASAQRDTAFEAINSTRSNLLPQIDLTAGYAYQDTDRHTTDGSTSNISLGLYQSIFDRSSWVALSISEKTARQVDASYAATQQTVIYEVIEAYFNVLRAEDDLLFIQAEKEAVAKQLHQTERRFEVGSAPITDVQDARAQYDSVVAQEIQAVNAVDNEYEELRAITGQEISQLSALDMTRFSASAPRLSPGELVQKATKENLQLLAGRIQRDIAKEQITLADSGHLPTISLTSGYSYMKNYDEPNDPATGKQLDDDENQFNLGITIDLPIYSGGSVTSQGKQAQYQYIVASQELEEIFRDVEKNVRAYSNNIRSSIGSIKAYEQSVVSAKSALTATEQGFTVGTRTIVDVLESTQNVYQAEKNLSDARYQYIISQIQLKQALGSLSEQDIFDVDSGLIAAK</sequence>
<keyword evidence="3" id="KW-0813">Transport</keyword>
<proteinExistence type="inferred from homology"/>
<evidence type="ECO:0000313" key="9">
    <source>
        <dbReference type="EMBL" id="GEM80260.1"/>
    </source>
</evidence>
<dbReference type="Gene3D" id="1.20.1600.10">
    <property type="entry name" value="Outer membrane efflux proteins (OEP)"/>
    <property type="match status" value="1"/>
</dbReference>
<feature type="signal peptide" evidence="8">
    <location>
        <begin position="1"/>
        <end position="21"/>
    </location>
</feature>